<name>A0ABZ2MNC4_9BACI</name>
<dbReference type="RefSeq" id="WP_338786149.1">
    <property type="nucleotide sequence ID" value="NZ_CP147403.1"/>
</dbReference>
<evidence type="ECO:0000313" key="2">
    <source>
        <dbReference type="Proteomes" id="UP001368328"/>
    </source>
</evidence>
<gene>
    <name evidence="1" type="ORF">WCV66_16600</name>
</gene>
<proteinExistence type="predicted"/>
<evidence type="ECO:0000313" key="1">
    <source>
        <dbReference type="EMBL" id="WXB86868.1"/>
    </source>
</evidence>
<organism evidence="1 2">
    <name type="scientific">Metabacillus rhizosphaerae</name>
    <dbReference type="NCBI Taxonomy" id="3117747"/>
    <lineage>
        <taxon>Bacteria</taxon>
        <taxon>Bacillati</taxon>
        <taxon>Bacillota</taxon>
        <taxon>Bacilli</taxon>
        <taxon>Bacillales</taxon>
        <taxon>Bacillaceae</taxon>
        <taxon>Metabacillus</taxon>
    </lineage>
</organism>
<reference evidence="1 2" key="1">
    <citation type="submission" date="2024-02" db="EMBL/GenBank/DDBJ databases">
        <title>Seven novel Bacillus-like species.</title>
        <authorList>
            <person name="Liu G."/>
        </authorList>
    </citation>
    <scope>NUCLEOTIDE SEQUENCE [LARGE SCALE GENOMIC DNA]</scope>
    <source>
        <strain evidence="1 2">FJAT-53654</strain>
    </source>
</reference>
<sequence>MIGENLSELSLKPFTTNEIKPIGWLLRQLQIQAEGLSGNLDKFWPDIKESKWVGGDKEGWERVPYWLDGFIPLANGVGDQTLAFIFPTLEQSMRKKEYLNEVEEDGKMNFRSFKQFKGSWSVHVAADGQMGTITRVYR</sequence>
<dbReference type="Proteomes" id="UP001368328">
    <property type="component" value="Chromosome"/>
</dbReference>
<protein>
    <submittedName>
        <fullName evidence="1">Uncharacterized protein</fullName>
    </submittedName>
</protein>
<keyword evidence="2" id="KW-1185">Reference proteome</keyword>
<dbReference type="EMBL" id="CP147403">
    <property type="protein sequence ID" value="WXB86868.1"/>
    <property type="molecule type" value="Genomic_DNA"/>
</dbReference>
<accession>A0ABZ2MNC4</accession>